<evidence type="ECO:0000256" key="5">
    <source>
        <dbReference type="ARBA" id="ARBA00023242"/>
    </source>
</evidence>
<dbReference type="GO" id="GO:0006364">
    <property type="term" value="P:rRNA processing"/>
    <property type="evidence" value="ECO:0007669"/>
    <property type="project" value="UniProtKB-KW"/>
</dbReference>
<dbReference type="InterPro" id="IPR001247">
    <property type="entry name" value="ExoRNase_PH_dom1"/>
</dbReference>
<dbReference type="OrthoDB" id="27298at2759"/>
<dbReference type="GO" id="GO:0071028">
    <property type="term" value="P:nuclear mRNA surveillance"/>
    <property type="evidence" value="ECO:0007669"/>
    <property type="project" value="TreeGrafter"/>
</dbReference>
<evidence type="ECO:0000256" key="3">
    <source>
        <dbReference type="ARBA" id="ARBA00022552"/>
    </source>
</evidence>
<comment type="caution">
    <text evidence="7">The sequence shown here is derived from an EMBL/GenBank/DDBJ whole genome shotgun (WGS) entry which is preliminary data.</text>
</comment>
<dbReference type="GO" id="GO:0034475">
    <property type="term" value="P:U4 snRNA 3'-end processing"/>
    <property type="evidence" value="ECO:0007669"/>
    <property type="project" value="TreeGrafter"/>
</dbReference>
<comment type="subcellular location">
    <subcellularLocation>
        <location evidence="1">Nucleus</location>
    </subcellularLocation>
</comment>
<feature type="domain" description="Exoribonuclease phosphorolytic" evidence="6">
    <location>
        <begin position="6"/>
        <end position="140"/>
    </location>
</feature>
<dbReference type="InterPro" id="IPR027408">
    <property type="entry name" value="PNPase/RNase_PH_dom_sf"/>
</dbReference>
<evidence type="ECO:0000259" key="6">
    <source>
        <dbReference type="Pfam" id="PF01138"/>
    </source>
</evidence>
<evidence type="ECO:0000256" key="4">
    <source>
        <dbReference type="ARBA" id="ARBA00022835"/>
    </source>
</evidence>
<dbReference type="Proteomes" id="UP000728185">
    <property type="component" value="Unassembled WGS sequence"/>
</dbReference>
<dbReference type="AlphaFoldDB" id="A0A8E0S312"/>
<dbReference type="SUPFAM" id="SSF54211">
    <property type="entry name" value="Ribosomal protein S5 domain 2-like"/>
    <property type="match status" value="1"/>
</dbReference>
<dbReference type="GO" id="GO:0000176">
    <property type="term" value="C:nuclear exosome (RNase complex)"/>
    <property type="evidence" value="ECO:0007669"/>
    <property type="project" value="TreeGrafter"/>
</dbReference>
<dbReference type="GO" id="GO:0016075">
    <property type="term" value="P:rRNA catabolic process"/>
    <property type="evidence" value="ECO:0007669"/>
    <property type="project" value="TreeGrafter"/>
</dbReference>
<gene>
    <name evidence="7" type="ORF">FBUS_05696</name>
</gene>
<dbReference type="EMBL" id="LUCM01000572">
    <property type="protein sequence ID" value="KAA0200364.1"/>
    <property type="molecule type" value="Genomic_DNA"/>
</dbReference>
<evidence type="ECO:0000313" key="8">
    <source>
        <dbReference type="Proteomes" id="UP000728185"/>
    </source>
</evidence>
<proteinExistence type="inferred from homology"/>
<protein>
    <recommendedName>
        <fullName evidence="6">Exoribonuclease phosphorolytic domain-containing protein</fullName>
    </recommendedName>
</protein>
<accession>A0A8E0S312</accession>
<comment type="similarity">
    <text evidence="2">Belongs to the RNase PH family.</text>
</comment>
<dbReference type="InterPro" id="IPR050080">
    <property type="entry name" value="RNase_PH"/>
</dbReference>
<evidence type="ECO:0000313" key="7">
    <source>
        <dbReference type="EMBL" id="KAA0200364.1"/>
    </source>
</evidence>
<name>A0A8E0S312_9TREM</name>
<organism evidence="7 8">
    <name type="scientific">Fasciolopsis buskii</name>
    <dbReference type="NCBI Taxonomy" id="27845"/>
    <lineage>
        <taxon>Eukaryota</taxon>
        <taxon>Metazoa</taxon>
        <taxon>Spiralia</taxon>
        <taxon>Lophotrochozoa</taxon>
        <taxon>Platyhelminthes</taxon>
        <taxon>Trematoda</taxon>
        <taxon>Digenea</taxon>
        <taxon>Plagiorchiida</taxon>
        <taxon>Echinostomata</taxon>
        <taxon>Echinostomatoidea</taxon>
        <taxon>Fasciolidae</taxon>
        <taxon>Fasciolopsis</taxon>
    </lineage>
</organism>
<dbReference type="GO" id="GO:0071051">
    <property type="term" value="P:poly(A)-dependent snoRNA 3'-end processing"/>
    <property type="evidence" value="ECO:0007669"/>
    <property type="project" value="TreeGrafter"/>
</dbReference>
<dbReference type="PANTHER" id="PTHR11953:SF1">
    <property type="entry name" value="EXOSOME COMPLEX COMPONENT RRP46"/>
    <property type="match status" value="1"/>
</dbReference>
<reference evidence="7" key="1">
    <citation type="submission" date="2019-05" db="EMBL/GenBank/DDBJ databases">
        <title>Annotation for the trematode Fasciolopsis buski.</title>
        <authorList>
            <person name="Choi Y.-J."/>
        </authorList>
    </citation>
    <scope>NUCLEOTIDE SEQUENCE</scope>
    <source>
        <strain evidence="7">HT</strain>
        <tissue evidence="7">Whole worm</tissue>
    </source>
</reference>
<evidence type="ECO:0000256" key="2">
    <source>
        <dbReference type="ARBA" id="ARBA00006678"/>
    </source>
</evidence>
<keyword evidence="8" id="KW-1185">Reference proteome</keyword>
<keyword evidence="3" id="KW-0698">rRNA processing</keyword>
<dbReference type="Pfam" id="PF01138">
    <property type="entry name" value="RNase_PH"/>
    <property type="match status" value="1"/>
</dbReference>
<dbReference type="PANTHER" id="PTHR11953">
    <property type="entry name" value="EXOSOME COMPLEX COMPONENT"/>
    <property type="match status" value="1"/>
</dbReference>
<dbReference type="GO" id="GO:0000177">
    <property type="term" value="C:cytoplasmic exosome (RNase complex)"/>
    <property type="evidence" value="ECO:0007669"/>
    <property type="project" value="TreeGrafter"/>
</dbReference>
<keyword evidence="5" id="KW-0539">Nucleus</keyword>
<evidence type="ECO:0000256" key="1">
    <source>
        <dbReference type="ARBA" id="ARBA00004123"/>
    </source>
</evidence>
<dbReference type="GO" id="GO:0005730">
    <property type="term" value="C:nucleolus"/>
    <property type="evidence" value="ECO:0007669"/>
    <property type="project" value="TreeGrafter"/>
</dbReference>
<dbReference type="GO" id="GO:0003723">
    <property type="term" value="F:RNA binding"/>
    <property type="evidence" value="ECO:0007669"/>
    <property type="project" value="TreeGrafter"/>
</dbReference>
<keyword evidence="4" id="KW-0271">Exosome</keyword>
<dbReference type="Gene3D" id="3.30.230.70">
    <property type="entry name" value="GHMP Kinase, N-terminal domain"/>
    <property type="match status" value="1"/>
</dbReference>
<dbReference type="InterPro" id="IPR020568">
    <property type="entry name" value="Ribosomal_Su5_D2-typ_SF"/>
</dbReference>
<sequence>MERLDLYVELGTDCNAVGSATWECLGHHVIFSIYGPDETKATEELTHRAFISVTATPPSGQHTLRETELESFLRDVLERLIDVKEFPRTKASNALLLSSFVINLSLSGRLCILSGDASDARTVAAALNAASLALLQSGLPLRATIATVCIPLDSSDELLSLTFDLCSMTVPVLGRTFLLDTPVVKCSIALSIDVSHLLVHRIVQPPAHPEVGNIFAVYSSQSVPLTETIDSKSDKTAEFSPEALLRLLDPSSTLHADADSLVSYNDQALDLANVMITQLASFKVV</sequence>